<accession>A0A6P1TDQ5</accession>
<dbReference type="OrthoDB" id="9801954at2"/>
<dbReference type="InterPro" id="IPR050834">
    <property type="entry name" value="Glycosyltransf_2"/>
</dbReference>
<evidence type="ECO:0000313" key="4">
    <source>
        <dbReference type="Proteomes" id="UP000464675"/>
    </source>
</evidence>
<name>A0A6P1TDQ5_9GAMM</name>
<dbReference type="InterPro" id="IPR029044">
    <property type="entry name" value="Nucleotide-diphossugar_trans"/>
</dbReference>
<gene>
    <name evidence="3" type="ORF">GTQ55_13800</name>
    <name evidence="2" type="ORF">HNQ53_002529</name>
</gene>
<dbReference type="SUPFAM" id="SSF53448">
    <property type="entry name" value="Nucleotide-diphospho-sugar transferases"/>
    <property type="match status" value="1"/>
</dbReference>
<dbReference type="EMBL" id="JACHHR010000003">
    <property type="protein sequence ID" value="MBB5212304.1"/>
    <property type="molecule type" value="Genomic_DNA"/>
</dbReference>
<evidence type="ECO:0000313" key="3">
    <source>
        <dbReference type="EMBL" id="QHQ39951.1"/>
    </source>
</evidence>
<evidence type="ECO:0000313" key="2">
    <source>
        <dbReference type="EMBL" id="MBB5212304.1"/>
    </source>
</evidence>
<feature type="domain" description="Glycosyltransferase 2-like" evidence="1">
    <location>
        <begin position="156"/>
        <end position="275"/>
    </location>
</feature>
<dbReference type="PANTHER" id="PTHR43685:SF11">
    <property type="entry name" value="GLYCOSYLTRANSFERASE TAGX-RELATED"/>
    <property type="match status" value="1"/>
</dbReference>
<dbReference type="Gene3D" id="3.90.550.10">
    <property type="entry name" value="Spore Coat Polysaccharide Biosynthesis Protein SpsA, Chain A"/>
    <property type="match status" value="1"/>
</dbReference>
<protein>
    <submittedName>
        <fullName evidence="2 3">Glycosyltransferase</fullName>
    </submittedName>
</protein>
<reference evidence="3 4" key="1">
    <citation type="submission" date="2020-01" db="EMBL/GenBank/DDBJ databases">
        <title>The possibility of degradation of plastic by Microbulbifer hydrolyticus IRE-31.</title>
        <authorList>
            <person name="Liu L."/>
        </authorList>
    </citation>
    <scope>NUCLEOTIDE SEQUENCE [LARGE SCALE GENOMIC DNA]</scope>
    <source>
        <strain evidence="3 4">IRE-31</strain>
    </source>
</reference>
<dbReference type="InterPro" id="IPR001173">
    <property type="entry name" value="Glyco_trans_2-like"/>
</dbReference>
<evidence type="ECO:0000313" key="5">
    <source>
        <dbReference type="Proteomes" id="UP000563601"/>
    </source>
</evidence>
<evidence type="ECO:0000259" key="1">
    <source>
        <dbReference type="Pfam" id="PF00535"/>
    </source>
</evidence>
<reference evidence="2 5" key="2">
    <citation type="submission" date="2020-08" db="EMBL/GenBank/DDBJ databases">
        <title>Genomic Encyclopedia of Type Strains, Phase IV (KMG-IV): sequencing the most valuable type-strain genomes for metagenomic binning, comparative biology and taxonomic classification.</title>
        <authorList>
            <person name="Goeker M."/>
        </authorList>
    </citation>
    <scope>NUCLEOTIDE SEQUENCE [LARGE SCALE GENOMIC DNA]</scope>
    <source>
        <strain evidence="2 5">DSM 11525</strain>
    </source>
</reference>
<dbReference type="PANTHER" id="PTHR43685">
    <property type="entry name" value="GLYCOSYLTRANSFERASE"/>
    <property type="match status" value="1"/>
</dbReference>
<dbReference type="CDD" id="cd00761">
    <property type="entry name" value="Glyco_tranf_GTA_type"/>
    <property type="match status" value="1"/>
</dbReference>
<dbReference type="AlphaFoldDB" id="A0A6P1TDQ5"/>
<dbReference type="Pfam" id="PF00535">
    <property type="entry name" value="Glycos_transf_2"/>
    <property type="match status" value="1"/>
</dbReference>
<keyword evidence="4" id="KW-1185">Reference proteome</keyword>
<organism evidence="2 5">
    <name type="scientific">Microbulbifer hydrolyticus</name>
    <dbReference type="NCBI Taxonomy" id="48074"/>
    <lineage>
        <taxon>Bacteria</taxon>
        <taxon>Pseudomonadati</taxon>
        <taxon>Pseudomonadota</taxon>
        <taxon>Gammaproteobacteria</taxon>
        <taxon>Cellvibrionales</taxon>
        <taxon>Microbulbiferaceae</taxon>
        <taxon>Microbulbifer</taxon>
    </lineage>
</organism>
<proteinExistence type="predicted"/>
<dbReference type="Proteomes" id="UP000563601">
    <property type="component" value="Unassembled WGS sequence"/>
</dbReference>
<sequence length="543" mass="60083">MHVAWAALERRADQLFDGRASWNLAAWLFAHGDVEAAQGRVSQSIAHSPDGASRRALVGLGKCYSVLGEYGALHSLLSDPQNAQRLGATLPYLQANAWRGDDAKRLASINEIFYRAGLADVVRKCDSTPLALDNLSSGEQYTAEGRAALAEHPLVSVVIPVFNAGETLQIALDGLLEQSLRSLEVIVVDDGSTDNTADVARDYAERDPRVRYMLNDVNMGAYPTRNNGMKAARGRFVTVHDSDDWSHPQKLERQLQPLLKDESKVASFSSWVRVLDDLTFVGPWLLNETFIEKNHSSALVRRSALDVIGLWDSVNVAADTEFLWRLEHHYGHQAIVHVLPGTPLSFALSDDTTLTRTKATHVKTIHYGLRRIYREAARWWHRQNDNKPVMPEDDARPFPIPLGICRGTPREFDCVLVADFAVSGEKLDYTLSAIASRVTGGQRICLFHWPDYNGWHGATIADEVFALCQQHGIGFAHVGLAITAPLVVMLDEALWAHPPSQVVQVDGLEQVHNRDGSTFEQQGALKVYFSNGGDDVPAFDQVV</sequence>
<dbReference type="Proteomes" id="UP000464675">
    <property type="component" value="Chromosome"/>
</dbReference>
<dbReference type="EMBL" id="CP047491">
    <property type="protein sequence ID" value="QHQ39951.1"/>
    <property type="molecule type" value="Genomic_DNA"/>
</dbReference>
<dbReference type="RefSeq" id="WP_161859263.1">
    <property type="nucleotide sequence ID" value="NZ_CP047491.1"/>
</dbReference>